<dbReference type="RefSeq" id="WP_251338920.1">
    <property type="nucleotide sequence ID" value="NZ_JAMATW010000004.1"/>
</dbReference>
<protein>
    <submittedName>
        <fullName evidence="2">Uncharacterized protein</fullName>
    </submittedName>
</protein>
<keyword evidence="1" id="KW-0472">Membrane</keyword>
<dbReference type="EMBL" id="JAROYP010000003">
    <property type="protein sequence ID" value="MDH5160765.1"/>
    <property type="molecule type" value="Genomic_DNA"/>
</dbReference>
<keyword evidence="1" id="KW-1133">Transmembrane helix</keyword>
<sequence>MNKDSLAQIFQSLTIHLYLKLIVFVLILYVFDWIITEVCKTSSKKLRTLGIEILGLLFIIYIMLY</sequence>
<gene>
    <name evidence="2" type="ORF">P5X88_07425</name>
</gene>
<evidence type="ECO:0000256" key="1">
    <source>
        <dbReference type="SAM" id="Phobius"/>
    </source>
</evidence>
<accession>A0AAW6SPL9</accession>
<proteinExistence type="predicted"/>
<dbReference type="Proteomes" id="UP001159179">
    <property type="component" value="Unassembled WGS sequence"/>
</dbReference>
<keyword evidence="1" id="KW-0812">Transmembrane</keyword>
<organism evidence="2 3">
    <name type="scientific">Heyndrickxia oleronia</name>
    <dbReference type="NCBI Taxonomy" id="38875"/>
    <lineage>
        <taxon>Bacteria</taxon>
        <taxon>Bacillati</taxon>
        <taxon>Bacillota</taxon>
        <taxon>Bacilli</taxon>
        <taxon>Bacillales</taxon>
        <taxon>Bacillaceae</taxon>
        <taxon>Heyndrickxia</taxon>
    </lineage>
</organism>
<dbReference type="AlphaFoldDB" id="A0AAW6SPL9"/>
<evidence type="ECO:0000313" key="2">
    <source>
        <dbReference type="EMBL" id="MDH5160765.1"/>
    </source>
</evidence>
<name>A0AAW6SPL9_9BACI</name>
<comment type="caution">
    <text evidence="2">The sequence shown here is derived from an EMBL/GenBank/DDBJ whole genome shotgun (WGS) entry which is preliminary data.</text>
</comment>
<feature type="transmembrane region" description="Helical" evidence="1">
    <location>
        <begin position="46"/>
        <end position="64"/>
    </location>
</feature>
<evidence type="ECO:0000313" key="3">
    <source>
        <dbReference type="Proteomes" id="UP001159179"/>
    </source>
</evidence>
<reference evidence="2" key="1">
    <citation type="submission" date="2023-03" db="EMBL/GenBank/DDBJ databases">
        <title>Bacterial isolates from washroom surfaces on a university campus.</title>
        <authorList>
            <person name="Holman D.B."/>
            <person name="Gzyl K.E."/>
            <person name="Taheri A.E."/>
        </authorList>
    </citation>
    <scope>NUCLEOTIDE SEQUENCE</scope>
    <source>
        <strain evidence="2">RD03</strain>
    </source>
</reference>
<feature type="transmembrane region" description="Helical" evidence="1">
    <location>
        <begin position="15"/>
        <end position="34"/>
    </location>
</feature>